<dbReference type="AlphaFoldDB" id="A0A921EA58"/>
<comment type="similarity">
    <text evidence="3">Belongs to the FKBP-type PPIase family.</text>
</comment>
<dbReference type="EC" id="5.2.1.8" evidence="4"/>
<evidence type="ECO:0000256" key="3">
    <source>
        <dbReference type="ARBA" id="ARBA00006577"/>
    </source>
</evidence>
<dbReference type="PANTHER" id="PTHR47861">
    <property type="entry name" value="FKBP-TYPE PEPTIDYL-PROLYL CIS-TRANS ISOMERASE SLYD"/>
    <property type="match status" value="1"/>
</dbReference>
<evidence type="ECO:0000256" key="10">
    <source>
        <dbReference type="ARBA" id="ARBA00040015"/>
    </source>
</evidence>
<keyword evidence="8 13" id="KW-0413">Isomerase</keyword>
<evidence type="ECO:0000313" key="14">
    <source>
        <dbReference type="Proteomes" id="UP000711407"/>
    </source>
</evidence>
<evidence type="ECO:0000256" key="2">
    <source>
        <dbReference type="ARBA" id="ARBA00004496"/>
    </source>
</evidence>
<proteinExistence type="inferred from homology"/>
<dbReference type="Pfam" id="PF00254">
    <property type="entry name" value="FKBP_C"/>
    <property type="match status" value="1"/>
</dbReference>
<accession>A0A921EA58</accession>
<evidence type="ECO:0000256" key="6">
    <source>
        <dbReference type="ARBA" id="ARBA00023110"/>
    </source>
</evidence>
<dbReference type="Gene3D" id="3.10.50.40">
    <property type="match status" value="1"/>
</dbReference>
<evidence type="ECO:0000256" key="7">
    <source>
        <dbReference type="ARBA" id="ARBA00023186"/>
    </source>
</evidence>
<comment type="catalytic activity">
    <reaction evidence="1">
        <text>[protein]-peptidylproline (omega=180) = [protein]-peptidylproline (omega=0)</text>
        <dbReference type="Rhea" id="RHEA:16237"/>
        <dbReference type="Rhea" id="RHEA-COMP:10747"/>
        <dbReference type="Rhea" id="RHEA-COMP:10748"/>
        <dbReference type="ChEBI" id="CHEBI:83833"/>
        <dbReference type="ChEBI" id="CHEBI:83834"/>
        <dbReference type="EC" id="5.2.1.8"/>
    </reaction>
</comment>
<dbReference type="InterPro" id="IPR001179">
    <property type="entry name" value="PPIase_FKBP_dom"/>
</dbReference>
<evidence type="ECO:0000256" key="1">
    <source>
        <dbReference type="ARBA" id="ARBA00000971"/>
    </source>
</evidence>
<dbReference type="Gene3D" id="2.40.10.330">
    <property type="match status" value="1"/>
</dbReference>
<evidence type="ECO:0000259" key="12">
    <source>
        <dbReference type="Pfam" id="PF00254"/>
    </source>
</evidence>
<dbReference type="SUPFAM" id="SSF54534">
    <property type="entry name" value="FKBP-like"/>
    <property type="match status" value="1"/>
</dbReference>
<comment type="function">
    <text evidence="9">Also involved in hydrogenase metallocenter assembly, probably by participating in the nickel insertion step. This function in hydrogenase biosynthesis requires chaperone activity and the presence of the metal-binding domain, but not PPIase activity.</text>
</comment>
<feature type="domain" description="PPIase FKBP-type" evidence="12">
    <location>
        <begin position="3"/>
        <end position="84"/>
    </location>
</feature>
<protein>
    <recommendedName>
        <fullName evidence="10">FKBP-type peptidyl-prolyl cis-trans isomerase SlyD</fullName>
        <ecNumber evidence="4">5.2.1.8</ecNumber>
    </recommendedName>
    <alternativeName>
        <fullName evidence="11">Metallochaperone SlyD</fullName>
    </alternativeName>
</protein>
<reference evidence="13" key="1">
    <citation type="journal article" date="2021" name="PeerJ">
        <title>Extensive microbial diversity within the chicken gut microbiome revealed by metagenomics and culture.</title>
        <authorList>
            <person name="Gilroy R."/>
            <person name="Ravi A."/>
            <person name="Getino M."/>
            <person name="Pursley I."/>
            <person name="Horton D.L."/>
            <person name="Alikhan N.F."/>
            <person name="Baker D."/>
            <person name="Gharbi K."/>
            <person name="Hall N."/>
            <person name="Watson M."/>
            <person name="Adriaenssens E.M."/>
            <person name="Foster-Nyarko E."/>
            <person name="Jarju S."/>
            <person name="Secka A."/>
            <person name="Antonio M."/>
            <person name="Oren A."/>
            <person name="Chaudhuri R.R."/>
            <person name="La Ragione R."/>
            <person name="Hildebrand F."/>
            <person name="Pallen M.J."/>
        </authorList>
    </citation>
    <scope>NUCLEOTIDE SEQUENCE</scope>
    <source>
        <strain evidence="13">4100</strain>
    </source>
</reference>
<evidence type="ECO:0000256" key="8">
    <source>
        <dbReference type="ARBA" id="ARBA00023235"/>
    </source>
</evidence>
<evidence type="ECO:0000256" key="5">
    <source>
        <dbReference type="ARBA" id="ARBA00022490"/>
    </source>
</evidence>
<reference evidence="13" key="2">
    <citation type="submission" date="2021-09" db="EMBL/GenBank/DDBJ databases">
        <authorList>
            <person name="Gilroy R."/>
        </authorList>
    </citation>
    <scope>NUCLEOTIDE SEQUENCE</scope>
    <source>
        <strain evidence="13">4100</strain>
    </source>
</reference>
<name>A0A921EA58_9BACT</name>
<comment type="subcellular location">
    <subcellularLocation>
        <location evidence="2">Cytoplasm</location>
    </subcellularLocation>
</comment>
<keyword evidence="5" id="KW-0963">Cytoplasm</keyword>
<keyword evidence="7" id="KW-0143">Chaperone</keyword>
<dbReference type="InterPro" id="IPR046357">
    <property type="entry name" value="PPIase_dom_sf"/>
</dbReference>
<organism evidence="13 14">
    <name type="scientific">Candidatus Amulumruptor caecigallinarius</name>
    <dbReference type="NCBI Taxonomy" id="2109911"/>
    <lineage>
        <taxon>Bacteria</taxon>
        <taxon>Pseudomonadati</taxon>
        <taxon>Bacteroidota</taxon>
        <taxon>Bacteroidia</taxon>
        <taxon>Bacteroidales</taxon>
        <taxon>Muribaculaceae</taxon>
        <taxon>Candidatus Amulumruptor</taxon>
    </lineage>
</organism>
<dbReference type="PANTHER" id="PTHR47861:SF3">
    <property type="entry name" value="FKBP-TYPE PEPTIDYL-PROLYL CIS-TRANS ISOMERASE SLYD"/>
    <property type="match status" value="1"/>
</dbReference>
<dbReference type="GO" id="GO:0003755">
    <property type="term" value="F:peptidyl-prolyl cis-trans isomerase activity"/>
    <property type="evidence" value="ECO:0007669"/>
    <property type="project" value="UniProtKB-KW"/>
</dbReference>
<dbReference type="Proteomes" id="UP000711407">
    <property type="component" value="Unassembled WGS sequence"/>
</dbReference>
<dbReference type="GO" id="GO:0042026">
    <property type="term" value="P:protein refolding"/>
    <property type="evidence" value="ECO:0007669"/>
    <property type="project" value="UniProtKB-ARBA"/>
</dbReference>
<dbReference type="GO" id="GO:0005737">
    <property type="term" value="C:cytoplasm"/>
    <property type="evidence" value="ECO:0007669"/>
    <property type="project" value="UniProtKB-SubCell"/>
</dbReference>
<dbReference type="EMBL" id="DYXT01000027">
    <property type="protein sequence ID" value="HJE39022.1"/>
    <property type="molecule type" value="Genomic_DNA"/>
</dbReference>
<evidence type="ECO:0000256" key="4">
    <source>
        <dbReference type="ARBA" id="ARBA00013194"/>
    </source>
</evidence>
<gene>
    <name evidence="13" type="ORF">K8V47_04615</name>
</gene>
<dbReference type="InterPro" id="IPR048261">
    <property type="entry name" value="SlpA/SlyD-like_ins_sf"/>
</dbReference>
<evidence type="ECO:0000313" key="13">
    <source>
        <dbReference type="EMBL" id="HJE39022.1"/>
    </source>
</evidence>
<evidence type="ECO:0000256" key="11">
    <source>
        <dbReference type="ARBA" id="ARBA00042772"/>
    </source>
</evidence>
<comment type="caution">
    <text evidence="13">The sequence shown here is derived from an EMBL/GenBank/DDBJ whole genome shotgun (WGS) entry which is preliminary data.</text>
</comment>
<evidence type="ECO:0000256" key="9">
    <source>
        <dbReference type="ARBA" id="ARBA00037071"/>
    </source>
</evidence>
<keyword evidence="6" id="KW-0697">Rotamase</keyword>
<sequence>MEKIEPGKFVEIAYKLYEVAPDGKQTLVHESDKDDPERVIFGVTRGMIPQLEKAIEGLEKGGKFDLVAKAKDAFGEYDTEQIVELAKDIFVVDGKFDSEMVKVGALVPMMTADGFRIDGKVLEVTDGEVKMDFNHPLAGKDVRFEGEVLLVRDATPEELQPAHGCGCGCGHDGCSDDHCGCGDDHHCGEGCGCH</sequence>